<evidence type="ECO:0000256" key="1">
    <source>
        <dbReference type="SAM" id="MobiDB-lite"/>
    </source>
</evidence>
<evidence type="ECO:0000313" key="3">
    <source>
        <dbReference type="Proteomes" id="UP000306740"/>
    </source>
</evidence>
<evidence type="ECO:0000313" key="2">
    <source>
        <dbReference type="EMBL" id="TNC31043.1"/>
    </source>
</evidence>
<dbReference type="RefSeq" id="WP_139107223.1">
    <property type="nucleotide sequence ID" value="NZ_VDFR01000207.1"/>
</dbReference>
<dbReference type="OrthoDB" id="9813713at2"/>
<comment type="caution">
    <text evidence="2">The sequence shown here is derived from an EMBL/GenBank/DDBJ whole genome shotgun (WGS) entry which is preliminary data.</text>
</comment>
<protein>
    <submittedName>
        <fullName evidence="2">DUF393 domain-containing protein</fullName>
    </submittedName>
</protein>
<dbReference type="GO" id="GO:0015035">
    <property type="term" value="F:protein-disulfide reductase activity"/>
    <property type="evidence" value="ECO:0007669"/>
    <property type="project" value="InterPro"/>
</dbReference>
<organism evidence="2 3">
    <name type="scientific">Mumia zhuanghuii</name>
    <dbReference type="NCBI Taxonomy" id="2585211"/>
    <lineage>
        <taxon>Bacteria</taxon>
        <taxon>Bacillati</taxon>
        <taxon>Actinomycetota</taxon>
        <taxon>Actinomycetes</taxon>
        <taxon>Propionibacteriales</taxon>
        <taxon>Nocardioidaceae</taxon>
        <taxon>Mumia</taxon>
    </lineage>
</organism>
<name>A0A5C4MDI7_9ACTN</name>
<dbReference type="Pfam" id="PF04134">
    <property type="entry name" value="DCC1-like"/>
    <property type="match status" value="1"/>
</dbReference>
<dbReference type="InterPro" id="IPR007263">
    <property type="entry name" value="DCC1-like"/>
</dbReference>
<proteinExistence type="predicted"/>
<accession>A0A5C4MDI7</accession>
<dbReference type="EMBL" id="VDFR01000207">
    <property type="protein sequence ID" value="TNC31043.1"/>
    <property type="molecule type" value="Genomic_DNA"/>
</dbReference>
<gene>
    <name evidence="2" type="ORF">FHE65_32200</name>
</gene>
<feature type="region of interest" description="Disordered" evidence="1">
    <location>
        <begin position="121"/>
        <end position="144"/>
    </location>
</feature>
<dbReference type="AlphaFoldDB" id="A0A5C4MDI7"/>
<dbReference type="Proteomes" id="UP000306740">
    <property type="component" value="Unassembled WGS sequence"/>
</dbReference>
<sequence>MMTAVLLYDGDCAFCSTCAHWLQRWAPARAEVVAWQLADLETLHVTVAEADAAVQWVADGDADRDDDGARAAGPEAIAAYLRTAGPHWRVAGRVLAFAPVHRVAWPVYRWIAAHRHRLPGGTPQCALPSTAREPGPGPGGRTAP</sequence>
<reference evidence="2 3" key="1">
    <citation type="submission" date="2019-05" db="EMBL/GenBank/DDBJ databases">
        <title>Mumia sp. nov., isolated from the intestinal contents of plateau pika (Ochotona curzoniae) in the Qinghai-Tibet plateau of China.</title>
        <authorList>
            <person name="Tian Z."/>
        </authorList>
    </citation>
    <scope>NUCLEOTIDE SEQUENCE [LARGE SCALE GENOMIC DNA]</scope>
    <source>
        <strain evidence="3">527</strain>
    </source>
</reference>